<dbReference type="InterPro" id="IPR001041">
    <property type="entry name" value="2Fe-2S_ferredoxin-type"/>
</dbReference>
<protein>
    <submittedName>
        <fullName evidence="2">(2Fe-2S)-binding protein</fullName>
    </submittedName>
</protein>
<dbReference type="GO" id="GO:0051536">
    <property type="term" value="F:iron-sulfur cluster binding"/>
    <property type="evidence" value="ECO:0007669"/>
    <property type="project" value="InterPro"/>
</dbReference>
<dbReference type="Proteomes" id="UP000564644">
    <property type="component" value="Unassembled WGS sequence"/>
</dbReference>
<sequence length="97" mass="10788">MITLTGRTKTMQVPPAIGQSLLQLAQRAGVDWQFNCSRGTCARCRCRIEAGSELLSEPNDAEWDRLGPDELEQGFRLGCQAVVEREGEIVAANRTYF</sequence>
<comment type="caution">
    <text evidence="2">The sequence shown here is derived from an EMBL/GenBank/DDBJ whole genome shotgun (WGS) entry which is preliminary data.</text>
</comment>
<dbReference type="SUPFAM" id="SSF54292">
    <property type="entry name" value="2Fe-2S ferredoxin-like"/>
    <property type="match status" value="1"/>
</dbReference>
<dbReference type="RefSeq" id="WP_185133419.1">
    <property type="nucleotide sequence ID" value="NZ_JACJVO010000056.1"/>
</dbReference>
<gene>
    <name evidence="2" type="ORF">H7C18_33155</name>
</gene>
<evidence type="ECO:0000259" key="1">
    <source>
        <dbReference type="PROSITE" id="PS51085"/>
    </source>
</evidence>
<dbReference type="PROSITE" id="PS51085">
    <property type="entry name" value="2FE2S_FER_2"/>
    <property type="match status" value="1"/>
</dbReference>
<dbReference type="InterPro" id="IPR036010">
    <property type="entry name" value="2Fe-2S_ferredoxin-like_sf"/>
</dbReference>
<evidence type="ECO:0000313" key="3">
    <source>
        <dbReference type="Proteomes" id="UP000564644"/>
    </source>
</evidence>
<accession>A0A7X0STF3</accession>
<proteinExistence type="predicted"/>
<organism evidence="2 3">
    <name type="scientific">Cohnella zeiphila</name>
    <dbReference type="NCBI Taxonomy" id="2761120"/>
    <lineage>
        <taxon>Bacteria</taxon>
        <taxon>Bacillati</taxon>
        <taxon>Bacillota</taxon>
        <taxon>Bacilli</taxon>
        <taxon>Bacillales</taxon>
        <taxon>Paenibacillaceae</taxon>
        <taxon>Cohnella</taxon>
    </lineage>
</organism>
<dbReference type="EMBL" id="JACJVO010000056">
    <property type="protein sequence ID" value="MBB6735770.1"/>
    <property type="molecule type" value="Genomic_DNA"/>
</dbReference>
<dbReference type="Gene3D" id="3.10.20.30">
    <property type="match status" value="1"/>
</dbReference>
<name>A0A7X0STF3_9BACL</name>
<dbReference type="AlphaFoldDB" id="A0A7X0STF3"/>
<keyword evidence="3" id="KW-1185">Reference proteome</keyword>
<dbReference type="Pfam" id="PF00111">
    <property type="entry name" value="Fer2"/>
    <property type="match status" value="1"/>
</dbReference>
<dbReference type="CDD" id="cd00207">
    <property type="entry name" value="fer2"/>
    <property type="match status" value="1"/>
</dbReference>
<feature type="domain" description="2Fe-2S ferredoxin-type" evidence="1">
    <location>
        <begin position="1"/>
        <end position="96"/>
    </location>
</feature>
<evidence type="ECO:0000313" key="2">
    <source>
        <dbReference type="EMBL" id="MBB6735770.1"/>
    </source>
</evidence>
<reference evidence="2 3" key="1">
    <citation type="submission" date="2020-08" db="EMBL/GenBank/DDBJ databases">
        <title>Cohnella phylogeny.</title>
        <authorList>
            <person name="Dunlap C."/>
        </authorList>
    </citation>
    <scope>NUCLEOTIDE SEQUENCE [LARGE SCALE GENOMIC DNA]</scope>
    <source>
        <strain evidence="2 3">CBP 2801</strain>
    </source>
</reference>
<dbReference type="InterPro" id="IPR012675">
    <property type="entry name" value="Beta-grasp_dom_sf"/>
</dbReference>